<reference evidence="2 3" key="1">
    <citation type="submission" date="2019-09" db="EMBL/GenBank/DDBJ databases">
        <title>Draft genome of the ectomycorrhizal ascomycete Sphaerosporella brunnea.</title>
        <authorList>
            <consortium name="DOE Joint Genome Institute"/>
            <person name="Benucci G.M."/>
            <person name="Marozzi G."/>
            <person name="Antonielli L."/>
            <person name="Sanchez S."/>
            <person name="Marco P."/>
            <person name="Wang X."/>
            <person name="Falini L.B."/>
            <person name="Barry K."/>
            <person name="Haridas S."/>
            <person name="Lipzen A."/>
            <person name="Labutti K."/>
            <person name="Grigoriev I.V."/>
            <person name="Murat C."/>
            <person name="Martin F."/>
            <person name="Albertini E."/>
            <person name="Donnini D."/>
            <person name="Bonito G."/>
        </authorList>
    </citation>
    <scope>NUCLEOTIDE SEQUENCE [LARGE SCALE GENOMIC DNA]</scope>
    <source>
        <strain evidence="2 3">Sb_GMNB300</strain>
    </source>
</reference>
<dbReference type="Proteomes" id="UP000326924">
    <property type="component" value="Unassembled WGS sequence"/>
</dbReference>
<dbReference type="AlphaFoldDB" id="A0A5J5EC58"/>
<name>A0A5J5EC58_9PEZI</name>
<dbReference type="SUPFAM" id="SSF51197">
    <property type="entry name" value="Clavaminate synthase-like"/>
    <property type="match status" value="1"/>
</dbReference>
<dbReference type="EMBL" id="VXIS01000667">
    <property type="protein sequence ID" value="KAA8892616.1"/>
    <property type="molecule type" value="Genomic_DNA"/>
</dbReference>
<keyword evidence="3" id="KW-1185">Reference proteome</keyword>
<dbReference type="Pfam" id="PF05721">
    <property type="entry name" value="PhyH"/>
    <property type="match status" value="1"/>
</dbReference>
<evidence type="ECO:0008006" key="4">
    <source>
        <dbReference type="Google" id="ProtNLM"/>
    </source>
</evidence>
<dbReference type="InterPro" id="IPR008775">
    <property type="entry name" value="Phytyl_CoA_dOase-like"/>
</dbReference>
<dbReference type="Gene3D" id="2.60.120.620">
    <property type="entry name" value="q2cbj1_9rhob like domain"/>
    <property type="match status" value="1"/>
</dbReference>
<comment type="caution">
    <text evidence="2">The sequence shown here is derived from an EMBL/GenBank/DDBJ whole genome shotgun (WGS) entry which is preliminary data.</text>
</comment>
<organism evidence="2 3">
    <name type="scientific">Sphaerosporella brunnea</name>
    <dbReference type="NCBI Taxonomy" id="1250544"/>
    <lineage>
        <taxon>Eukaryota</taxon>
        <taxon>Fungi</taxon>
        <taxon>Dikarya</taxon>
        <taxon>Ascomycota</taxon>
        <taxon>Pezizomycotina</taxon>
        <taxon>Pezizomycetes</taxon>
        <taxon>Pezizales</taxon>
        <taxon>Pyronemataceae</taxon>
        <taxon>Sphaerosporella</taxon>
    </lineage>
</organism>
<proteinExistence type="predicted"/>
<evidence type="ECO:0000256" key="1">
    <source>
        <dbReference type="SAM" id="MobiDB-lite"/>
    </source>
</evidence>
<feature type="compositionally biased region" description="Polar residues" evidence="1">
    <location>
        <begin position="46"/>
        <end position="56"/>
    </location>
</feature>
<feature type="region of interest" description="Disordered" evidence="1">
    <location>
        <begin position="1"/>
        <end position="56"/>
    </location>
</feature>
<accession>A0A5J5EC58</accession>
<dbReference type="OrthoDB" id="4664297at2759"/>
<sequence length="357" mass="39322">MQPAMQMHRATPPPLPPRSTRPAPPAVPPRPPPPPIPLSTRPQLPQTPTSPLSNGSATAKNYEFLTPSQVSHFLTYGFVTLPGAFDISKAAPWLAQLWTRLGASPTDRSTWKKERTHLPSVSREHVSTFAPAAWGAICELLGGADRVDSSTAYWSDAFIVNLGVPGSEPDPQGKNEGHKVWDWHVDGDFFTHFLDSGEQALLVVPLFEDIVPGGGGTMVAPESVGIVSRYLAEHPEGVSPSFGGDRWFIEQAKQCQHFVELTGKAGDVVLLHPFMLHSATRNYLRTPRVITNPRVGMKRPFAYGRDGSELSLVEKKTLMELGVDRLEWQATGARKFITPERMMKKKKPEVPRKVSFA</sequence>
<gene>
    <name evidence="2" type="ORF">FN846DRAFT_982724</name>
</gene>
<evidence type="ECO:0000313" key="3">
    <source>
        <dbReference type="Proteomes" id="UP000326924"/>
    </source>
</evidence>
<evidence type="ECO:0000313" key="2">
    <source>
        <dbReference type="EMBL" id="KAA8892616.1"/>
    </source>
</evidence>
<feature type="compositionally biased region" description="Pro residues" evidence="1">
    <location>
        <begin position="11"/>
        <end position="37"/>
    </location>
</feature>
<dbReference type="InParanoid" id="A0A5J5EC58"/>
<protein>
    <recommendedName>
        <fullName evidence="4">Phytanoyl-CoA dioxygenase</fullName>
    </recommendedName>
</protein>